<dbReference type="EMBL" id="FN432031">
    <property type="protein sequence ID" value="CBA11351.1"/>
    <property type="molecule type" value="Genomic_DNA"/>
</dbReference>
<dbReference type="AlphaFoldDB" id="A0A6C7I6F6"/>
<name>A0A6C7I6F6_SALTD</name>
<organism evidence="1">
    <name type="scientific">Salmonella typhimurium (strain D23580)</name>
    <dbReference type="NCBI Taxonomy" id="568708"/>
    <lineage>
        <taxon>Bacteria</taxon>
        <taxon>Pseudomonadati</taxon>
        <taxon>Pseudomonadota</taxon>
        <taxon>Gammaproteobacteria</taxon>
        <taxon>Enterobacterales</taxon>
        <taxon>Enterobacteriaceae</taxon>
        <taxon>Salmonella</taxon>
    </lineage>
</organism>
<proteinExistence type="predicted"/>
<evidence type="ECO:0000313" key="1">
    <source>
        <dbReference type="EMBL" id="CBA11351.1"/>
    </source>
</evidence>
<keyword evidence="1" id="KW-0614">Plasmid</keyword>
<geneLocation type="plasmid" evidence="1 2">
    <name>pSLT-BT</name>
</geneLocation>
<gene>
    <name evidence="1" type="ordered locus">SLT-BT0181</name>
</gene>
<evidence type="ECO:0000313" key="2">
    <source>
        <dbReference type="Proteomes" id="UP000002622"/>
    </source>
</evidence>
<sequence>MKHNCIVKLLARHLLLTVLEDNVIVTVSQVVAAARQAAQGAHGIRIQLAAQAVTNAVTRFCPEAGVMLPGLAGALLRAELQQRHRSPADPGGQGVRVLLPLILPEQAHFISVILLIHHLRPELRVRRQVAFSTQVPAAGRTLFVVLHIRGGFPAGQADIGVGGKLKEVAPVFSAEAGAGVVAGEVIVEEDVRPEHVRRPEVTVTIPAAA</sequence>
<protein>
    <submittedName>
        <fullName evidence="1">Uncharacterized protein</fullName>
    </submittedName>
</protein>
<accession>A0A6C7I6F6</accession>
<reference evidence="1" key="1">
    <citation type="journal article" date="2009" name="Genome Res.">
        <title>Epidemic multiple drug resistant Salmonella typhimurium causing invasive disease in sub-Saharan Africa have a distinct genotype.</title>
        <authorList>
            <person name="Kingsley R.A."/>
            <person name="Msefula C.L."/>
            <person name="Thomson N.R."/>
            <person name="Kariuki S."/>
            <person name="Holt K.E."/>
            <person name="Gordon M.A."/>
            <person name="Harris D."/>
            <person name="Clarke L."/>
            <person name="Whitehead S."/>
            <person name="Sangal V."/>
            <person name="Marsh K."/>
            <person name="Achtman M."/>
            <person name="Molyneux M.E."/>
            <person name="Cormican M."/>
            <person name="Parkhill J."/>
            <person name="Maclennan C.A."/>
            <person name="Heyderman R.S."/>
            <person name="Dougan G."/>
        </authorList>
    </citation>
    <scope>NUCLEOTIDE SEQUENCE [LARGE SCALE GENOMIC DNA]</scope>
    <source>
        <strain evidence="1">D23580</strain>
        <plasmid>pSLT-BT</plasmid>
    </source>
</reference>